<gene>
    <name evidence="4" type="ORF">RIL183_15091</name>
</gene>
<evidence type="ECO:0000256" key="1">
    <source>
        <dbReference type="ARBA" id="ARBA00006432"/>
    </source>
</evidence>
<dbReference type="InterPro" id="IPR045851">
    <property type="entry name" value="AMP-bd_C_sf"/>
</dbReference>
<sequence>MKNEFFNIIDIMEAANKEYSENNVIKTATENITYSQLYTSICLFSDFLRKMCGNRVKIALVAPNGYIWIKGFFSIINSDNVAIPIDHGLNYEKLIEILKEFHIRVILIDPSIVDEEIIRKIKLEGIYVINAQNFVAEDLRLAENDRIEERECSAIYFTSGTTGKYKAVMISQRNLIQNCISIDSILRFKRECVLLNVLPFHHSFAIMCDVIYAMYLGATICISDLKNFEQNLVAYSPDYLFVVPLIAENILKYLKIKQRENSDCINIKNMVVGRRLKNIICGGSIIRQGLRKELYDFGIELIKGYGITECSPVISIEAWNEDEDDLTVGIPLKCNTVKVVDHEILVKGDNVTRGYYLNQNDNETAFLDGWFKTGDLGFVGDNNKLYINGRKKNLVILENGNNISVETIESEITNKGIEIDFIVFEEIDEKGEHYLALLIEKGALPFEDNIEKFLRWINTQNEFKIKKLYELDGNFVKTATQKIKRKENIEQYVRSILINRISEILEVFLYQKKKIYQDMDLYTDLGLDSMELLRLTLSIEKKFNIEIKLEEIKKFGTIKDMIDYLIEEHVHIDDIVVQWKIN</sequence>
<evidence type="ECO:0000313" key="5">
    <source>
        <dbReference type="Proteomes" id="UP000049828"/>
    </source>
</evidence>
<dbReference type="Gene3D" id="3.30.300.30">
    <property type="match status" value="1"/>
</dbReference>
<dbReference type="RefSeq" id="WP_181974179.1">
    <property type="nucleotide sequence ID" value="NZ_CVRS01000048.1"/>
</dbReference>
<evidence type="ECO:0000259" key="3">
    <source>
        <dbReference type="PROSITE" id="PS50075"/>
    </source>
</evidence>
<name>A0A0M6WER1_9FIRM</name>
<protein>
    <recommendedName>
        <fullName evidence="3">Carrier domain-containing protein</fullName>
    </recommendedName>
</protein>
<dbReference type="Pfam" id="PF00550">
    <property type="entry name" value="PP-binding"/>
    <property type="match status" value="1"/>
</dbReference>
<dbReference type="InterPro" id="IPR009081">
    <property type="entry name" value="PP-bd_ACP"/>
</dbReference>
<proteinExistence type="inferred from homology"/>
<dbReference type="AlphaFoldDB" id="A0A0M6WER1"/>
<dbReference type="InterPro" id="IPR036736">
    <property type="entry name" value="ACP-like_sf"/>
</dbReference>
<dbReference type="Gene3D" id="3.40.50.12780">
    <property type="entry name" value="N-terminal domain of ligase-like"/>
    <property type="match status" value="1"/>
</dbReference>
<keyword evidence="5" id="KW-1185">Reference proteome</keyword>
<comment type="similarity">
    <text evidence="1">Belongs to the ATP-dependent AMP-binding enzyme family.</text>
</comment>
<dbReference type="PANTHER" id="PTHR43201">
    <property type="entry name" value="ACYL-COA SYNTHETASE"/>
    <property type="match status" value="1"/>
</dbReference>
<dbReference type="Pfam" id="PF00501">
    <property type="entry name" value="AMP-binding"/>
    <property type="match status" value="1"/>
</dbReference>
<dbReference type="Gene3D" id="1.10.1200.10">
    <property type="entry name" value="ACP-like"/>
    <property type="match status" value="1"/>
</dbReference>
<evidence type="ECO:0000256" key="2">
    <source>
        <dbReference type="ARBA" id="ARBA00022598"/>
    </source>
</evidence>
<dbReference type="SUPFAM" id="SSF56801">
    <property type="entry name" value="Acetyl-CoA synthetase-like"/>
    <property type="match status" value="1"/>
</dbReference>
<dbReference type="GeneID" id="75161661"/>
<dbReference type="PANTHER" id="PTHR43201:SF5">
    <property type="entry name" value="MEDIUM-CHAIN ACYL-COA LIGASE ACSF2, MITOCHONDRIAL"/>
    <property type="match status" value="1"/>
</dbReference>
<keyword evidence="2" id="KW-0436">Ligase</keyword>
<dbReference type="GO" id="GO:0031956">
    <property type="term" value="F:medium-chain fatty acid-CoA ligase activity"/>
    <property type="evidence" value="ECO:0007669"/>
    <property type="project" value="TreeGrafter"/>
</dbReference>
<evidence type="ECO:0000313" key="4">
    <source>
        <dbReference type="EMBL" id="CRL34648.1"/>
    </source>
</evidence>
<dbReference type="InterPro" id="IPR000873">
    <property type="entry name" value="AMP-dep_synth/lig_dom"/>
</dbReference>
<organism evidence="4 5">
    <name type="scientific">Roseburia inulinivorans</name>
    <dbReference type="NCBI Taxonomy" id="360807"/>
    <lineage>
        <taxon>Bacteria</taxon>
        <taxon>Bacillati</taxon>
        <taxon>Bacillota</taxon>
        <taxon>Clostridia</taxon>
        <taxon>Lachnospirales</taxon>
        <taxon>Lachnospiraceae</taxon>
        <taxon>Roseburia</taxon>
    </lineage>
</organism>
<feature type="domain" description="Carrier" evidence="3">
    <location>
        <begin position="491"/>
        <end position="569"/>
    </location>
</feature>
<dbReference type="GO" id="GO:0006631">
    <property type="term" value="P:fatty acid metabolic process"/>
    <property type="evidence" value="ECO:0007669"/>
    <property type="project" value="TreeGrafter"/>
</dbReference>
<dbReference type="PROSITE" id="PS50075">
    <property type="entry name" value="CARRIER"/>
    <property type="match status" value="1"/>
</dbReference>
<dbReference type="EMBL" id="CVRS01000048">
    <property type="protein sequence ID" value="CRL34648.1"/>
    <property type="molecule type" value="Genomic_DNA"/>
</dbReference>
<dbReference type="SUPFAM" id="SSF47336">
    <property type="entry name" value="ACP-like"/>
    <property type="match status" value="1"/>
</dbReference>
<reference evidence="5" key="1">
    <citation type="submission" date="2015-05" db="EMBL/GenBank/DDBJ databases">
        <authorList>
            <consortium name="Pathogen Informatics"/>
        </authorList>
    </citation>
    <scope>NUCLEOTIDE SEQUENCE [LARGE SCALE GENOMIC DNA]</scope>
    <source>
        <strain evidence="5">L1-83</strain>
    </source>
</reference>
<dbReference type="InterPro" id="IPR042099">
    <property type="entry name" value="ANL_N_sf"/>
</dbReference>
<accession>A0A0M6WER1</accession>
<dbReference type="Proteomes" id="UP000049828">
    <property type="component" value="Unassembled WGS sequence"/>
</dbReference>